<sequence>MKPNSTLLRPKLVTEFPVERFPTDRHGLIRREATLRVGIGDDTVAGALRRGRLLRLAPGVWVAASPDFEGPCGADHLYRHRSIAVATSARDRGTATLSHESAAVVLGLETLHPDRDRVHLTKPSRGGGFVRGHRHVHNGPLTPNEIVSVGGVAVTRLERTAVDVAMAGSFDQALVVFDRALAKEADVSVMKGLLDDRSGWPNVGTARRALTFADARSESVGESWSRAQMIVAGLPSPRLQHTFKIPGGEARTDFDWDGRLIGEFDGLQKYGRLLRPGETAAAALIREKQREDALRAQGIVVIRWTWATLERGQLVETIRPWLVTAGLLAA</sequence>
<organism evidence="1 2">
    <name type="scientific">Gordonia westfalica</name>
    <dbReference type="NCBI Taxonomy" id="158898"/>
    <lineage>
        <taxon>Bacteria</taxon>
        <taxon>Bacillati</taxon>
        <taxon>Actinomycetota</taxon>
        <taxon>Actinomycetes</taxon>
        <taxon>Mycobacteriales</taxon>
        <taxon>Gordoniaceae</taxon>
        <taxon>Gordonia</taxon>
    </lineage>
</organism>
<evidence type="ECO:0000313" key="2">
    <source>
        <dbReference type="Proteomes" id="UP000183180"/>
    </source>
</evidence>
<dbReference type="AlphaFoldDB" id="A0A1H2JUZ3"/>
<protein>
    <submittedName>
        <fullName evidence="1">Transcriptional regulator, AbiEi antitoxin, Type IV TA system</fullName>
    </submittedName>
</protein>
<reference evidence="1 2" key="1">
    <citation type="submission" date="2016-10" db="EMBL/GenBank/DDBJ databases">
        <authorList>
            <person name="de Groot N.N."/>
        </authorList>
    </citation>
    <scope>NUCLEOTIDE SEQUENCE [LARGE SCALE GENOMIC DNA]</scope>
    <source>
        <strain evidence="1 2">DSM 44215</strain>
    </source>
</reference>
<proteinExistence type="predicted"/>
<name>A0A1H2JUZ3_9ACTN</name>
<dbReference type="EMBL" id="FNLM01000034">
    <property type="protein sequence ID" value="SDU60309.1"/>
    <property type="molecule type" value="Genomic_DNA"/>
</dbReference>
<gene>
    <name evidence="1" type="ORF">SAMN04488548_1342545</name>
</gene>
<evidence type="ECO:0000313" key="1">
    <source>
        <dbReference type="EMBL" id="SDU60309.1"/>
    </source>
</evidence>
<dbReference type="STRING" id="158898.SAMN04488548_1342545"/>
<accession>A0A1H2JUZ3</accession>
<dbReference type="RefSeq" id="WP_074852979.1">
    <property type="nucleotide sequence ID" value="NZ_FNLM01000034.1"/>
</dbReference>
<dbReference type="Proteomes" id="UP000183180">
    <property type="component" value="Unassembled WGS sequence"/>
</dbReference>